<keyword evidence="4" id="KW-1015">Disulfide bond</keyword>
<sequence>MSTRSALPAFRASRRAATLAIVCALAGVSLLSGCKQSEPSFTNLDITGNTQFGHDFSLPDTDGKTRTLADYRGKAVVLLFGYTHCPDVCPTTLAELAQALNQLGPDTAKRVQVLFVSVDPKRDTNTVLAQYVSAFDPSFRALRPASDAQLKQVTSDFRITYEQVAGSSADNYSMNHTAASIVFDSNGKLRLFARDGQGTAPWVHDLPLLLKNDA</sequence>
<feature type="domain" description="Thioredoxin" evidence="6">
    <location>
        <begin position="47"/>
        <end position="214"/>
    </location>
</feature>
<dbReference type="Pfam" id="PF02630">
    <property type="entry name" value="SCO1-SenC"/>
    <property type="match status" value="1"/>
</dbReference>
<proteinExistence type="inferred from homology"/>
<gene>
    <name evidence="7" type="ORF">BGL_2c09050</name>
</gene>
<dbReference type="GO" id="GO:0046872">
    <property type="term" value="F:metal ion binding"/>
    <property type="evidence" value="ECO:0007669"/>
    <property type="project" value="UniProtKB-KW"/>
</dbReference>
<dbReference type="SUPFAM" id="SSF52833">
    <property type="entry name" value="Thioredoxin-like"/>
    <property type="match status" value="1"/>
</dbReference>
<reference evidence="8" key="1">
    <citation type="submission" date="2011-03" db="EMBL/GenBank/DDBJ databases">
        <authorList>
            <person name="Voget S."/>
            <person name="Streit W.R."/>
            <person name="Jaeger K.E."/>
            <person name="Daniel R."/>
        </authorList>
    </citation>
    <scope>NUCLEOTIDE SEQUENCE [LARGE SCALE GENOMIC DNA]</scope>
    <source>
        <strain evidence="8">PG1</strain>
    </source>
</reference>
<dbReference type="KEGG" id="bgp:BGL_2c09050"/>
<evidence type="ECO:0000259" key="6">
    <source>
        <dbReference type="PROSITE" id="PS51352"/>
    </source>
</evidence>
<feature type="binding site" evidence="3">
    <location>
        <position position="85"/>
    </location>
    <ligand>
        <name>Cu cation</name>
        <dbReference type="ChEBI" id="CHEBI:23378"/>
    </ligand>
</feature>
<dbReference type="KEGG" id="bpla:bpln_2g09960"/>
<evidence type="ECO:0000313" key="8">
    <source>
        <dbReference type="Proteomes" id="UP000031838"/>
    </source>
</evidence>
<reference evidence="7 8" key="2">
    <citation type="journal article" date="2016" name="Appl. Microbiol. Biotechnol.">
        <title>Mutations improving production and secretion of extracellular lipase by Burkholderia glumae PG1.</title>
        <authorList>
            <person name="Knapp A."/>
            <person name="Voget S."/>
            <person name="Gao R."/>
            <person name="Zaburannyi N."/>
            <person name="Krysciak D."/>
            <person name="Breuer M."/>
            <person name="Hauer B."/>
            <person name="Streit W.R."/>
            <person name="Muller R."/>
            <person name="Daniel R."/>
            <person name="Jaeger K.E."/>
        </authorList>
    </citation>
    <scope>NUCLEOTIDE SEQUENCE [LARGE SCALE GENOMIC DNA]</scope>
    <source>
        <strain evidence="7 8">PG1</strain>
    </source>
</reference>
<feature type="binding site" evidence="3">
    <location>
        <position position="176"/>
    </location>
    <ligand>
        <name>Cu cation</name>
        <dbReference type="ChEBI" id="CHEBI:23378"/>
    </ligand>
</feature>
<dbReference type="CDD" id="cd02968">
    <property type="entry name" value="SCO"/>
    <property type="match status" value="1"/>
</dbReference>
<dbReference type="OrthoDB" id="9790194at2"/>
<keyword evidence="3" id="KW-0479">Metal-binding</keyword>
<evidence type="ECO:0000256" key="4">
    <source>
        <dbReference type="PIRSR" id="PIRSR603782-2"/>
    </source>
</evidence>
<evidence type="ECO:0000256" key="3">
    <source>
        <dbReference type="PIRSR" id="PIRSR603782-1"/>
    </source>
</evidence>
<dbReference type="HOGENOM" id="CLU_050131_3_0_4"/>
<feature type="signal peptide" evidence="5">
    <location>
        <begin position="1"/>
        <end position="26"/>
    </location>
</feature>
<dbReference type="Gene3D" id="3.40.30.10">
    <property type="entry name" value="Glutaredoxin"/>
    <property type="match status" value="1"/>
</dbReference>
<evidence type="ECO:0000256" key="1">
    <source>
        <dbReference type="ARBA" id="ARBA00010996"/>
    </source>
</evidence>
<keyword evidence="5" id="KW-0732">Signal</keyword>
<dbReference type="InterPro" id="IPR036249">
    <property type="entry name" value="Thioredoxin-like_sf"/>
</dbReference>
<dbReference type="Proteomes" id="UP000031838">
    <property type="component" value="Chromosome 2"/>
</dbReference>
<dbReference type="AlphaFoldDB" id="A0A0B6S028"/>
<dbReference type="RefSeq" id="WP_042629340.1">
    <property type="nucleotide sequence ID" value="NZ_BSTO01000029.1"/>
</dbReference>
<dbReference type="InterPro" id="IPR013766">
    <property type="entry name" value="Thioredoxin_domain"/>
</dbReference>
<accession>A0A0B6S028</accession>
<dbReference type="InterPro" id="IPR003782">
    <property type="entry name" value="SCO1/SenC"/>
</dbReference>
<feature type="chain" id="PRO_5002109760" evidence="5">
    <location>
        <begin position="27"/>
        <end position="214"/>
    </location>
</feature>
<dbReference type="PANTHER" id="PTHR12151">
    <property type="entry name" value="ELECTRON TRANSPORT PROTIN SCO1/SENC FAMILY MEMBER"/>
    <property type="match status" value="1"/>
</dbReference>
<dbReference type="PANTHER" id="PTHR12151:SF25">
    <property type="entry name" value="LINALOOL DEHYDRATASE_ISOMERASE DOMAIN-CONTAINING PROTEIN"/>
    <property type="match status" value="1"/>
</dbReference>
<organism evidence="7 8">
    <name type="scientific">Burkholderia plantarii</name>
    <dbReference type="NCBI Taxonomy" id="41899"/>
    <lineage>
        <taxon>Bacteria</taxon>
        <taxon>Pseudomonadati</taxon>
        <taxon>Pseudomonadota</taxon>
        <taxon>Betaproteobacteria</taxon>
        <taxon>Burkholderiales</taxon>
        <taxon>Burkholderiaceae</taxon>
        <taxon>Burkholderia</taxon>
    </lineage>
</organism>
<name>A0A0B6S028_BURPL</name>
<dbReference type="PROSITE" id="PS51352">
    <property type="entry name" value="THIOREDOXIN_2"/>
    <property type="match status" value="1"/>
</dbReference>
<feature type="binding site" evidence="3">
    <location>
        <position position="89"/>
    </location>
    <ligand>
        <name>Cu cation</name>
        <dbReference type="ChEBI" id="CHEBI:23378"/>
    </ligand>
</feature>
<protein>
    <submittedName>
        <fullName evidence="7">Electron transport protein SCO1/SenC</fullName>
    </submittedName>
</protein>
<evidence type="ECO:0000256" key="5">
    <source>
        <dbReference type="SAM" id="SignalP"/>
    </source>
</evidence>
<evidence type="ECO:0000256" key="2">
    <source>
        <dbReference type="ARBA" id="ARBA00023008"/>
    </source>
</evidence>
<dbReference type="PROSITE" id="PS51257">
    <property type="entry name" value="PROKAR_LIPOPROTEIN"/>
    <property type="match status" value="1"/>
</dbReference>
<feature type="disulfide bond" description="Redox-active" evidence="4">
    <location>
        <begin position="85"/>
        <end position="89"/>
    </location>
</feature>
<dbReference type="EMBL" id="CP002581">
    <property type="protein sequence ID" value="AJK48983.1"/>
    <property type="molecule type" value="Genomic_DNA"/>
</dbReference>
<comment type="similarity">
    <text evidence="1">Belongs to the SCO1/2 family.</text>
</comment>
<keyword evidence="8" id="KW-1185">Reference proteome</keyword>
<keyword evidence="2 3" id="KW-0186">Copper</keyword>
<evidence type="ECO:0000313" key="7">
    <source>
        <dbReference type="EMBL" id="AJK48983.1"/>
    </source>
</evidence>